<dbReference type="EMBL" id="QMQV01000003">
    <property type="protein sequence ID" value="RLE50565.1"/>
    <property type="molecule type" value="Genomic_DNA"/>
</dbReference>
<name>A0A497F0N7_9CREN</name>
<evidence type="ECO:0000256" key="4">
    <source>
        <dbReference type="ARBA" id="ARBA00035256"/>
    </source>
</evidence>
<dbReference type="GO" id="GO:0015935">
    <property type="term" value="C:small ribosomal subunit"/>
    <property type="evidence" value="ECO:0007669"/>
    <property type="project" value="InterPro"/>
</dbReference>
<keyword evidence="3 5" id="KW-0687">Ribonucleoprotein</keyword>
<dbReference type="InterPro" id="IPR023454">
    <property type="entry name" value="Ribosomal_uS2_arc"/>
</dbReference>
<evidence type="ECO:0000313" key="8">
    <source>
        <dbReference type="EMBL" id="RLE52478.1"/>
    </source>
</evidence>
<dbReference type="InterPro" id="IPR023591">
    <property type="entry name" value="Ribosomal_uS2_flav_dom_sf"/>
</dbReference>
<dbReference type="PROSITE" id="PS00963">
    <property type="entry name" value="RIBOSOMAL_S2_2"/>
    <property type="match status" value="1"/>
</dbReference>
<proteinExistence type="inferred from homology"/>
<evidence type="ECO:0000313" key="7">
    <source>
        <dbReference type="EMBL" id="RLE50565.1"/>
    </source>
</evidence>
<dbReference type="PANTHER" id="PTHR11489">
    <property type="entry name" value="40S RIBOSOMAL PROTEIN SA"/>
    <property type="match status" value="1"/>
</dbReference>
<dbReference type="InterPro" id="IPR018130">
    <property type="entry name" value="Ribosomal_uS2_CS"/>
</dbReference>
<dbReference type="InterPro" id="IPR001865">
    <property type="entry name" value="Ribosomal_uS2"/>
</dbReference>
<keyword evidence="2 5" id="KW-0689">Ribosomal protein</keyword>
<dbReference type="SUPFAM" id="SSF52313">
    <property type="entry name" value="Ribosomal protein S2"/>
    <property type="match status" value="1"/>
</dbReference>
<dbReference type="Proteomes" id="UP000278475">
    <property type="component" value="Unassembled WGS sequence"/>
</dbReference>
<evidence type="ECO:0000256" key="3">
    <source>
        <dbReference type="ARBA" id="ARBA00023274"/>
    </source>
</evidence>
<protein>
    <recommendedName>
        <fullName evidence="4 5">Small ribosomal subunit protein uS2</fullName>
    </recommendedName>
</protein>
<dbReference type="Pfam" id="PF00318">
    <property type="entry name" value="Ribosomal_S2"/>
    <property type="match status" value="2"/>
</dbReference>
<dbReference type="CDD" id="cd01425">
    <property type="entry name" value="RPS2"/>
    <property type="match status" value="1"/>
</dbReference>
<evidence type="ECO:0000313" key="9">
    <source>
        <dbReference type="Proteomes" id="UP000272051"/>
    </source>
</evidence>
<dbReference type="GO" id="GO:0003735">
    <property type="term" value="F:structural constituent of ribosome"/>
    <property type="evidence" value="ECO:0007669"/>
    <property type="project" value="InterPro"/>
</dbReference>
<sequence length="208" mass="23246">MASEAVELLIPIEVYLAAGIHIGTHVKTKDMKPYIYRVRPDGLYVLDVRKTDEKIRIAAKMIARYPPNKVVAVSARQYGFRPVEKFCSLTGAIPVTGRFIPGTFTNPKLPTYLEPELLIVTDPRADRQAVLEAAEVGIPIIGFCDTDNRADFLDLIIPINNKGKKALALAYWILTRQVLRERGELAPTADLPVSLDEFESKLEEERAV</sequence>
<dbReference type="PRINTS" id="PR00395">
    <property type="entry name" value="RIBOSOMALS2"/>
</dbReference>
<dbReference type="AlphaFoldDB" id="A0A497F0N7"/>
<dbReference type="Gene3D" id="3.40.50.10490">
    <property type="entry name" value="Glucose-6-phosphate isomerase like protein, domain 1"/>
    <property type="match status" value="1"/>
</dbReference>
<dbReference type="EMBL" id="QMQX01000052">
    <property type="protein sequence ID" value="RLE52478.1"/>
    <property type="molecule type" value="Genomic_DNA"/>
</dbReference>
<evidence type="ECO:0000256" key="6">
    <source>
        <dbReference type="RuleBase" id="RU003631"/>
    </source>
</evidence>
<evidence type="ECO:0000256" key="1">
    <source>
        <dbReference type="ARBA" id="ARBA00006242"/>
    </source>
</evidence>
<evidence type="ECO:0000313" key="10">
    <source>
        <dbReference type="Proteomes" id="UP000278475"/>
    </source>
</evidence>
<dbReference type="NCBIfam" id="TIGR01012">
    <property type="entry name" value="uS2_euk_arch"/>
    <property type="match status" value="1"/>
</dbReference>
<dbReference type="Proteomes" id="UP000272051">
    <property type="component" value="Unassembled WGS sequence"/>
</dbReference>
<organism evidence="8 9">
    <name type="scientific">Thermoproteota archaeon</name>
    <dbReference type="NCBI Taxonomy" id="2056631"/>
    <lineage>
        <taxon>Archaea</taxon>
        <taxon>Thermoproteota</taxon>
    </lineage>
</organism>
<comment type="caution">
    <text evidence="8">The sequence shown here is derived from an EMBL/GenBank/DDBJ whole genome shotgun (WGS) entry which is preliminary data.</text>
</comment>
<dbReference type="FunFam" id="3.40.50.10490:FF:000030">
    <property type="entry name" value="30S ribosomal protein S2"/>
    <property type="match status" value="1"/>
</dbReference>
<comment type="similarity">
    <text evidence="1 5 6">Belongs to the universal ribosomal protein uS2 family.</text>
</comment>
<evidence type="ECO:0000256" key="5">
    <source>
        <dbReference type="HAMAP-Rule" id="MF_00291"/>
    </source>
</evidence>
<accession>A0A497F0N7</accession>
<dbReference type="GO" id="GO:0006412">
    <property type="term" value="P:translation"/>
    <property type="evidence" value="ECO:0007669"/>
    <property type="project" value="UniProtKB-UniRule"/>
</dbReference>
<dbReference type="HAMAP" id="MF_00291_A">
    <property type="entry name" value="Ribosomal_uS2_A"/>
    <property type="match status" value="1"/>
</dbReference>
<gene>
    <name evidence="5" type="primary">rps2</name>
    <name evidence="7" type="ORF">DRJ31_00620</name>
    <name evidence="8" type="ORF">DRJ33_03800</name>
</gene>
<dbReference type="InterPro" id="IPR005707">
    <property type="entry name" value="Ribosomal_uS2_euk/arc"/>
</dbReference>
<reference evidence="9 10" key="1">
    <citation type="submission" date="2018-06" db="EMBL/GenBank/DDBJ databases">
        <title>Extensive metabolic versatility and redundancy in microbially diverse, dynamic hydrothermal sediments.</title>
        <authorList>
            <person name="Dombrowski N."/>
            <person name="Teske A."/>
            <person name="Baker B.J."/>
        </authorList>
    </citation>
    <scope>NUCLEOTIDE SEQUENCE [LARGE SCALE GENOMIC DNA]</scope>
    <source>
        <strain evidence="8">B34_G17</strain>
        <strain evidence="7">B66_G16</strain>
    </source>
</reference>
<evidence type="ECO:0000256" key="2">
    <source>
        <dbReference type="ARBA" id="ARBA00022980"/>
    </source>
</evidence>